<protein>
    <recommendedName>
        <fullName evidence="3">Secreted protein</fullName>
    </recommendedName>
</protein>
<sequence>MVAARLIHLTVLNWYSRSNCQVVAAQFAQTTGNQRQKERSIRTARRLGTRPTWVPPSVVIAQGTIPRLRRT</sequence>
<dbReference type="GeneID" id="71999144"/>
<name>A0ABQ8KQ09_9APHY</name>
<organism evidence="1 2">
    <name type="scientific">Rhodofomes roseus</name>
    <dbReference type="NCBI Taxonomy" id="34475"/>
    <lineage>
        <taxon>Eukaryota</taxon>
        <taxon>Fungi</taxon>
        <taxon>Dikarya</taxon>
        <taxon>Basidiomycota</taxon>
        <taxon>Agaricomycotina</taxon>
        <taxon>Agaricomycetes</taxon>
        <taxon>Polyporales</taxon>
        <taxon>Rhodofomes</taxon>
    </lineage>
</organism>
<accession>A0ABQ8KQ09</accession>
<comment type="caution">
    <text evidence="1">The sequence shown here is derived from an EMBL/GenBank/DDBJ whole genome shotgun (WGS) entry which is preliminary data.</text>
</comment>
<evidence type="ECO:0000313" key="1">
    <source>
        <dbReference type="EMBL" id="KAH9840590.1"/>
    </source>
</evidence>
<reference evidence="1 2" key="1">
    <citation type="journal article" date="2021" name="Environ. Microbiol.">
        <title>Gene family expansions and transcriptome signatures uncover fungal adaptations to wood decay.</title>
        <authorList>
            <person name="Hage H."/>
            <person name="Miyauchi S."/>
            <person name="Viragh M."/>
            <person name="Drula E."/>
            <person name="Min B."/>
            <person name="Chaduli D."/>
            <person name="Navarro D."/>
            <person name="Favel A."/>
            <person name="Norest M."/>
            <person name="Lesage-Meessen L."/>
            <person name="Balint B."/>
            <person name="Merenyi Z."/>
            <person name="de Eugenio L."/>
            <person name="Morin E."/>
            <person name="Martinez A.T."/>
            <person name="Baldrian P."/>
            <person name="Stursova M."/>
            <person name="Martinez M.J."/>
            <person name="Novotny C."/>
            <person name="Magnuson J.K."/>
            <person name="Spatafora J.W."/>
            <person name="Maurice S."/>
            <person name="Pangilinan J."/>
            <person name="Andreopoulos W."/>
            <person name="LaButti K."/>
            <person name="Hundley H."/>
            <person name="Na H."/>
            <person name="Kuo A."/>
            <person name="Barry K."/>
            <person name="Lipzen A."/>
            <person name="Henrissat B."/>
            <person name="Riley R."/>
            <person name="Ahrendt S."/>
            <person name="Nagy L.G."/>
            <person name="Grigoriev I.V."/>
            <person name="Martin F."/>
            <person name="Rosso M.N."/>
        </authorList>
    </citation>
    <scope>NUCLEOTIDE SEQUENCE [LARGE SCALE GENOMIC DNA]</scope>
    <source>
        <strain evidence="1 2">CIRM-BRFM 1785</strain>
    </source>
</reference>
<gene>
    <name evidence="1" type="ORF">C8Q71DRAFT_414689</name>
</gene>
<dbReference type="Proteomes" id="UP000814176">
    <property type="component" value="Unassembled WGS sequence"/>
</dbReference>
<keyword evidence="2" id="KW-1185">Reference proteome</keyword>
<evidence type="ECO:0000313" key="2">
    <source>
        <dbReference type="Proteomes" id="UP000814176"/>
    </source>
</evidence>
<proteinExistence type="predicted"/>
<dbReference type="EMBL" id="JADCUA010000004">
    <property type="protein sequence ID" value="KAH9840590.1"/>
    <property type="molecule type" value="Genomic_DNA"/>
</dbReference>
<dbReference type="RefSeq" id="XP_047782056.1">
    <property type="nucleotide sequence ID" value="XM_047918412.1"/>
</dbReference>
<evidence type="ECO:0008006" key="3">
    <source>
        <dbReference type="Google" id="ProtNLM"/>
    </source>
</evidence>